<organism evidence="7">
    <name type="scientific">Ixodes ricinus</name>
    <name type="common">Common tick</name>
    <name type="synonym">Acarus ricinus</name>
    <dbReference type="NCBI Taxonomy" id="34613"/>
    <lineage>
        <taxon>Eukaryota</taxon>
        <taxon>Metazoa</taxon>
        <taxon>Ecdysozoa</taxon>
        <taxon>Arthropoda</taxon>
        <taxon>Chelicerata</taxon>
        <taxon>Arachnida</taxon>
        <taxon>Acari</taxon>
        <taxon>Parasitiformes</taxon>
        <taxon>Ixodida</taxon>
        <taxon>Ixodoidea</taxon>
        <taxon>Ixodidae</taxon>
        <taxon>Ixodinae</taxon>
        <taxon>Ixodes</taxon>
    </lineage>
</organism>
<dbReference type="AlphaFoldDB" id="A0A0K8RLE8"/>
<feature type="chain" id="PRO_5005518790" evidence="6">
    <location>
        <begin position="23"/>
        <end position="136"/>
    </location>
</feature>
<dbReference type="InterPro" id="IPR021971">
    <property type="entry name" value="Salp15"/>
</dbReference>
<keyword evidence="3 6" id="KW-0732">Signal</keyword>
<keyword evidence="4" id="KW-0325">Glycoprotein</keyword>
<comment type="subcellular location">
    <subcellularLocation>
        <location evidence="1">Secreted</location>
    </subcellularLocation>
</comment>
<comment type="similarity">
    <text evidence="5">Belongs to the salp15 family.</text>
</comment>
<evidence type="ECO:0000256" key="3">
    <source>
        <dbReference type="ARBA" id="ARBA00022729"/>
    </source>
</evidence>
<evidence type="ECO:0000256" key="6">
    <source>
        <dbReference type="SAM" id="SignalP"/>
    </source>
</evidence>
<proteinExistence type="evidence at transcript level"/>
<evidence type="ECO:0000256" key="4">
    <source>
        <dbReference type="ARBA" id="ARBA00023180"/>
    </source>
</evidence>
<evidence type="ECO:0000313" key="7">
    <source>
        <dbReference type="EMBL" id="JAA71915.1"/>
    </source>
</evidence>
<evidence type="ECO:0000256" key="1">
    <source>
        <dbReference type="ARBA" id="ARBA00004613"/>
    </source>
</evidence>
<dbReference type="EMBL" id="GADI01001893">
    <property type="protein sequence ID" value="JAA71915.1"/>
    <property type="molecule type" value="mRNA"/>
</dbReference>
<protein>
    <submittedName>
        <fullName evidence="7">Putative ixodes 8-cys protein</fullName>
    </submittedName>
</protein>
<dbReference type="Pfam" id="PF12115">
    <property type="entry name" value="Salp15"/>
    <property type="match status" value="1"/>
</dbReference>
<accession>A0A0K8RLE8</accession>
<dbReference type="GO" id="GO:0005576">
    <property type="term" value="C:extracellular region"/>
    <property type="evidence" value="ECO:0007669"/>
    <property type="project" value="UniProtKB-SubCell"/>
</dbReference>
<sequence length="136" mass="15173">MFKLKFFILFVLAGLCFGDTSAGEIAVPSDAESSNGEAAKEKSEKFKKAVGLPSWIHDPTTFLDTLIKSCHDPLPTWETISNETINWEKCTFTCKHNSNEHEQKLPENTPCGHDKKCQNGTCEQQPTIPETLPSCR</sequence>
<name>A0A0K8RLE8_IXORI</name>
<feature type="signal peptide" evidence="6">
    <location>
        <begin position="1"/>
        <end position="22"/>
    </location>
</feature>
<evidence type="ECO:0000256" key="2">
    <source>
        <dbReference type="ARBA" id="ARBA00022525"/>
    </source>
</evidence>
<evidence type="ECO:0000256" key="5">
    <source>
        <dbReference type="ARBA" id="ARBA00034321"/>
    </source>
</evidence>
<keyword evidence="2" id="KW-0964">Secreted</keyword>
<reference evidence="7" key="1">
    <citation type="submission" date="2012-12" db="EMBL/GenBank/DDBJ databases">
        <title>Identification and characterization of a phenylalanine ammonia-lyase gene family in Isatis indigotica Fort.</title>
        <authorList>
            <person name="Liu Q."/>
            <person name="Chen J."/>
            <person name="Zhou X."/>
            <person name="Di P."/>
            <person name="Xiao Y."/>
            <person name="Xuan H."/>
            <person name="Zhang L."/>
            <person name="Chen W."/>
        </authorList>
    </citation>
    <scope>NUCLEOTIDE SEQUENCE</scope>
    <source>
        <tissue evidence="7">Salivary gland</tissue>
    </source>
</reference>